<evidence type="ECO:0000313" key="11">
    <source>
        <dbReference type="Proteomes" id="UP001209570"/>
    </source>
</evidence>
<sequence>MRSPLPKWLTAAAAAVTVALSLAMPGASAATDTLRVGAWLNGSNCIDHAWNTDYAYVYRCHGDPNQQWELTPDGLIRSAQGNCLEFSLDNDNVRVVRCDAARPQRWYVVDRLIKPQAVWSTTANRFKMRLGMCLEAANPNGRLALYRCHGAPTQQFTSAALPTNLADIVAVPNPSRWPAGDDCLDYDVNRGVAVVYACHGRPNQRWEFTANDELRVQGDKCLAFDLAQQSRVVVQRCSDDPVQKWIVRSDGAVVPKGFLAANGSFVGLTGQCLQPSASLPFGQLELGDCLVSGLDQRFVSGALRPRQQAVIKVDGPWADGANCVDYDFNQGVAYVFSCHGLPNQIWELTPTHQLRSLRDDACLELARNGQDVAVLKCDATRDRQRWRRATDNVHVSPLGFRDGNATTATRSWRRADDRCLAASTGPGSRLQVETCADKPTQKFRSRALGSVRGLLYAEAARTDSDDRCVSTESGSGQLVLSPCDAAAIDAWEVSRDGEIRPSAAQCLSALVKNGSVRAAPCDGSLAQRWRVTSAGHIVARAGVSLSNGTGLCLDAAVSSSSLALSPCSSDARSQVFSSSVFRGVATGSKLEERLGQLVDAATEDRMLSPSVFSRAADVVAQWRELGETPPADAVAILRQAVFQTTNASAYRAPARLLYATTETKEFVVLAALVFEAAHPSAPAPTLLKALDPLLSALSEQLWVARHDALQEIVLSGDLGLVEAFVDGTLGDFGALGGTLSALCRATNAGWTMCHLATYTRFLDGFFLLRRRVAVEGAAGLQPSTLTLGRELVQLFSTSHALLFDPLWHRTMALVLVRAPFVGVLPAETLARAMAPDAYLSTFVLYAGFPPNGVALDRYDAHVRLLSDQIAALHYNAILRLATDKDWAALDAYVSPPVIADLALVAPVSNGSAPAASDFFTIVQHVAPLLCGEEDGDPTQPSASTGARLSLCKLRELHTGLQAMLRFERERRSAVVRLDDVLEVDVRRKLDVIDQEKKQFEVLATLQDVANRIGAAIAASLATLQQEMRTSTTKVLAAIDATRADLRQTIGAVGRQLQDDISASTTRLYDEVGRQAAAIRADVTESARRLETRLDDTGRALLSSIEQSRQELKYQIGAEAQRTRELVDQKSQQLAQHISNEAGGLRQFIDAKTNQVIGAVREEGASTRVYMDQKTKEIVGVVRDESAQTRAVVREESRNIQKHIDVKTNEIVGVVREEGRATRDHITQKTIELKEHVTSEANGIKSKVDAAWKDIANGIKSKVDAAWKDIVATSNNHFEQLMDAEDKTQSQLANSTRAIIANNREGVKRLAQRYKASCVTADAAWKEFRDAADKEFRTENDISIIGPQTINFLNELIEKSRDAFAAAWPSFIWRGMFLLVKTAVDVRVRSQRSNIATDIAEIDDLATEISQHVAAQGRLRDVARKLKSVAEDLKTVSNELAGNGPSPQLWALFNQLLKANVPPATIAKFANEMDRCFKLIRRATLADVSGDMQFIMTMACDALQELRDSGSYFAADDAATAIQFCYLSGKSIQDIGALLQNAAGNIDRMRVHFGKLATAQMECTKAAAVENWADGKKKKSSRALQQSGDAVTIDSPFEAMHYTALARLLLDYQLQEAGYQFCKFYEFRNGGVAPPMCGDGTYYTLEQILLMRTWRPPVYKRSNVRALLPTRPTSPTAAFVDLDALRRGRTAFFKLPLTNLDWLKKYGWISRVTTPDDLPSIYVDSIRVYLPIVDNSSSATVGGNSLAVAVHAESSRQQLLHPSLPSRTYELPPQTFVFDATYGDSACANANRLVNPYHRAAGCVQDDGSSDLCMRESGRASTQDEHGLLPSLFSTWRVRVDLETTAGPLQFVAPDTSKSYNGTTPEFNVLVDLSVIQVGRQGARDAATFDARESAAAAAGSLIDETLQRRDTDSDNEEPLLYVGLNSWWLKVSLSAFAFLFSEMVQYFQGRVQNITDLETRLDDAGFGVGVRVLELLCFREKSGRRETRLINMLQFVVSTCWKALFGKAADALERSTENEDEYMIHELEPLTNKFISVPQDLGQLDCAAFIAGMIRGILTSGGFPAQVTAHAVETGAGQRDKTVFLVKFDEVVIRRERVFA</sequence>
<evidence type="ECO:0000259" key="9">
    <source>
        <dbReference type="SMART" id="SM00458"/>
    </source>
</evidence>
<comment type="subcellular location">
    <subcellularLocation>
        <location evidence="1">Endoplasmic reticulum</location>
    </subcellularLocation>
    <subcellularLocation>
        <location evidence="2">Golgi apparatus</location>
    </subcellularLocation>
</comment>
<dbReference type="Pfam" id="PF04051">
    <property type="entry name" value="TRAPP"/>
    <property type="match status" value="1"/>
</dbReference>
<dbReference type="CDD" id="cd14943">
    <property type="entry name" value="TRAPPC5_Trs31"/>
    <property type="match status" value="1"/>
</dbReference>
<evidence type="ECO:0000256" key="3">
    <source>
        <dbReference type="ARBA" id="ARBA00006218"/>
    </source>
</evidence>
<evidence type="ECO:0000313" key="10">
    <source>
        <dbReference type="EMBL" id="KAJ0396607.1"/>
    </source>
</evidence>
<dbReference type="Proteomes" id="UP001209570">
    <property type="component" value="Unassembled WGS sequence"/>
</dbReference>
<dbReference type="InterPro" id="IPR035992">
    <property type="entry name" value="Ricin_B-like_lectins"/>
</dbReference>
<dbReference type="EMBL" id="JAKCXM010000288">
    <property type="protein sequence ID" value="KAJ0396607.1"/>
    <property type="molecule type" value="Genomic_DNA"/>
</dbReference>
<dbReference type="GO" id="GO:1990071">
    <property type="term" value="C:TRAPPII protein complex"/>
    <property type="evidence" value="ECO:0007669"/>
    <property type="project" value="TreeGrafter"/>
</dbReference>
<feature type="domain" description="Ricin B lectin" evidence="9">
    <location>
        <begin position="169"/>
        <end position="301"/>
    </location>
</feature>
<evidence type="ECO:0000256" key="5">
    <source>
        <dbReference type="ARBA" id="ARBA00022824"/>
    </source>
</evidence>
<keyword evidence="7" id="KW-0333">Golgi apparatus</keyword>
<gene>
    <name evidence="10" type="ORF">P43SY_008901</name>
</gene>
<feature type="domain" description="Ricin B lectin" evidence="9">
    <location>
        <begin position="31"/>
        <end position="159"/>
    </location>
</feature>
<protein>
    <recommendedName>
        <fullName evidence="9">Ricin B lectin domain-containing protein</fullName>
    </recommendedName>
</protein>
<accession>A0AAD5M6S2</accession>
<reference evidence="10" key="1">
    <citation type="submission" date="2021-12" db="EMBL/GenBank/DDBJ databases">
        <title>Prjna785345.</title>
        <authorList>
            <person name="Rujirawat T."/>
            <person name="Krajaejun T."/>
        </authorList>
    </citation>
    <scope>NUCLEOTIDE SEQUENCE</scope>
    <source>
        <strain evidence="10">Pi057C3</strain>
    </source>
</reference>
<evidence type="ECO:0000256" key="2">
    <source>
        <dbReference type="ARBA" id="ARBA00004555"/>
    </source>
</evidence>
<name>A0AAD5M6S2_PYTIN</name>
<keyword evidence="5" id="KW-0256">Endoplasmic reticulum</keyword>
<dbReference type="InterPro" id="IPR016696">
    <property type="entry name" value="TRAPP-I_su5"/>
</dbReference>
<dbReference type="CDD" id="cd00161">
    <property type="entry name" value="beta-trefoil_Ricin-like"/>
    <property type="match status" value="1"/>
</dbReference>
<dbReference type="SUPFAM" id="SSF58113">
    <property type="entry name" value="Apolipoprotein A-I"/>
    <property type="match status" value="1"/>
</dbReference>
<dbReference type="FunFam" id="3.30.1380.20:FF:000002">
    <property type="entry name" value="Trafficking protein particle complex subunit"/>
    <property type="match status" value="1"/>
</dbReference>
<keyword evidence="4" id="KW-0813">Transport</keyword>
<dbReference type="InterPro" id="IPR007194">
    <property type="entry name" value="TRAPP_component"/>
</dbReference>
<dbReference type="InterPro" id="IPR000772">
    <property type="entry name" value="Ricin_B_lectin"/>
</dbReference>
<dbReference type="Gene3D" id="2.80.10.50">
    <property type="match status" value="5"/>
</dbReference>
<dbReference type="SUPFAM" id="SSF50370">
    <property type="entry name" value="Ricin B-like lectins"/>
    <property type="match status" value="4"/>
</dbReference>
<feature type="domain" description="Ricin B lectin" evidence="9">
    <location>
        <begin position="457"/>
        <end position="579"/>
    </location>
</feature>
<evidence type="ECO:0000256" key="4">
    <source>
        <dbReference type="ARBA" id="ARBA00022448"/>
    </source>
</evidence>
<dbReference type="GO" id="GO:0006888">
    <property type="term" value="P:endoplasmic reticulum to Golgi vesicle-mediated transport"/>
    <property type="evidence" value="ECO:0007669"/>
    <property type="project" value="TreeGrafter"/>
</dbReference>
<keyword evidence="6" id="KW-0931">ER-Golgi transport</keyword>
<dbReference type="SMART" id="SM00458">
    <property type="entry name" value="RICIN"/>
    <property type="match status" value="4"/>
</dbReference>
<dbReference type="SUPFAM" id="SSF111126">
    <property type="entry name" value="Ligand-binding domain in the NO signalling and Golgi transport"/>
    <property type="match status" value="1"/>
</dbReference>
<evidence type="ECO:0000256" key="1">
    <source>
        <dbReference type="ARBA" id="ARBA00004240"/>
    </source>
</evidence>
<feature type="domain" description="Ricin B lectin" evidence="9">
    <location>
        <begin position="307"/>
        <end position="446"/>
    </location>
</feature>
<comment type="similarity">
    <text evidence="3">Belongs to the TRAPP small subunits family. BET3 subfamily.</text>
</comment>
<evidence type="ECO:0000256" key="6">
    <source>
        <dbReference type="ARBA" id="ARBA00022892"/>
    </source>
</evidence>
<feature type="chain" id="PRO_5042130555" description="Ricin B lectin domain-containing protein" evidence="8">
    <location>
        <begin position="30"/>
        <end position="2100"/>
    </location>
</feature>
<dbReference type="Pfam" id="PF00652">
    <property type="entry name" value="Ricin_B_lectin"/>
    <property type="match status" value="4"/>
</dbReference>
<dbReference type="PROSITE" id="PS50231">
    <property type="entry name" value="RICIN_B_LECTIN"/>
    <property type="match status" value="4"/>
</dbReference>
<dbReference type="GO" id="GO:1990070">
    <property type="term" value="C:TRAPPI protein complex"/>
    <property type="evidence" value="ECO:0007669"/>
    <property type="project" value="TreeGrafter"/>
</dbReference>
<dbReference type="PANTHER" id="PTHR20902">
    <property type="entry name" value="41-2 PROTEIN ANTIGEN-RELATED"/>
    <property type="match status" value="1"/>
</dbReference>
<feature type="signal peptide" evidence="8">
    <location>
        <begin position="1"/>
        <end position="29"/>
    </location>
</feature>
<keyword evidence="11" id="KW-1185">Reference proteome</keyword>
<dbReference type="InterPro" id="IPR024096">
    <property type="entry name" value="NO_sig/Golgi_transp_ligand-bd"/>
</dbReference>
<evidence type="ECO:0000256" key="8">
    <source>
        <dbReference type="SAM" id="SignalP"/>
    </source>
</evidence>
<evidence type="ECO:0000256" key="7">
    <source>
        <dbReference type="ARBA" id="ARBA00023034"/>
    </source>
</evidence>
<keyword evidence="8" id="KW-0732">Signal</keyword>
<dbReference type="PANTHER" id="PTHR20902:SF0">
    <property type="entry name" value="TRAFFICKING PROTEIN PARTICLE COMPLEX SUBUNIT 5"/>
    <property type="match status" value="1"/>
</dbReference>
<organism evidence="10 11">
    <name type="scientific">Pythium insidiosum</name>
    <name type="common">Pythiosis disease agent</name>
    <dbReference type="NCBI Taxonomy" id="114742"/>
    <lineage>
        <taxon>Eukaryota</taxon>
        <taxon>Sar</taxon>
        <taxon>Stramenopiles</taxon>
        <taxon>Oomycota</taxon>
        <taxon>Peronosporomycetes</taxon>
        <taxon>Pythiales</taxon>
        <taxon>Pythiaceae</taxon>
        <taxon>Pythium</taxon>
    </lineage>
</organism>
<dbReference type="GO" id="GO:1990072">
    <property type="term" value="C:TRAPPIII protein complex"/>
    <property type="evidence" value="ECO:0007669"/>
    <property type="project" value="TreeGrafter"/>
</dbReference>
<dbReference type="Gene3D" id="1.20.120.20">
    <property type="entry name" value="Apolipoprotein"/>
    <property type="match status" value="1"/>
</dbReference>
<proteinExistence type="inferred from homology"/>
<dbReference type="GO" id="GO:0005783">
    <property type="term" value="C:endoplasmic reticulum"/>
    <property type="evidence" value="ECO:0007669"/>
    <property type="project" value="UniProtKB-SubCell"/>
</dbReference>
<comment type="caution">
    <text evidence="10">The sequence shown here is derived from an EMBL/GenBank/DDBJ whole genome shotgun (WGS) entry which is preliminary data.</text>
</comment>
<dbReference type="Gene3D" id="3.30.1380.20">
    <property type="entry name" value="Trafficking protein particle complex subunit 3"/>
    <property type="match status" value="1"/>
</dbReference>